<evidence type="ECO:0000313" key="3">
    <source>
        <dbReference type="Proteomes" id="UP000325451"/>
    </source>
</evidence>
<dbReference type="Proteomes" id="UP000325451">
    <property type="component" value="Chromosome"/>
</dbReference>
<proteinExistence type="predicted"/>
<organism evidence="2 3">
    <name type="scientific">Pseudomonas marincola</name>
    <dbReference type="NCBI Taxonomy" id="437900"/>
    <lineage>
        <taxon>Bacteria</taxon>
        <taxon>Pseudomonadati</taxon>
        <taxon>Pseudomonadota</taxon>
        <taxon>Gammaproteobacteria</taxon>
        <taxon>Pseudomonadales</taxon>
        <taxon>Pseudomonadaceae</taxon>
        <taxon>Pseudomonas</taxon>
    </lineage>
</organism>
<accession>A0A8S2BNL6</accession>
<dbReference type="AlphaFoldDB" id="A0A8S2BNL6"/>
<feature type="region of interest" description="Disordered" evidence="1">
    <location>
        <begin position="62"/>
        <end position="87"/>
    </location>
</feature>
<sequence length="87" mass="10040">MLLKFVSKGLKFAQICSKTTQRRSYPRYTQELMWPTHEAGHASWHPILEAFEPWSKPCKTSIPSKPRNGWTPLSQSSTKRVKTAHIT</sequence>
<evidence type="ECO:0000256" key="1">
    <source>
        <dbReference type="SAM" id="MobiDB-lite"/>
    </source>
</evidence>
<protein>
    <submittedName>
        <fullName evidence="2">Uncharacterized protein</fullName>
    </submittedName>
</protein>
<evidence type="ECO:0000313" key="2">
    <source>
        <dbReference type="EMBL" id="CAE6948186.1"/>
    </source>
</evidence>
<keyword evidence="3" id="KW-1185">Reference proteome</keyword>
<gene>
    <name evidence="2" type="ORF">PMYSY11_4076</name>
</gene>
<reference evidence="2" key="1">
    <citation type="submission" date="2021-02" db="EMBL/GenBank/DDBJ databases">
        <authorList>
            <consortium name="Genoscope - CEA"/>
            <person name="William W."/>
        </authorList>
    </citation>
    <scope>NUCLEOTIDE SEQUENCE</scope>
    <source>
        <strain evidence="2">YSy11</strain>
    </source>
</reference>
<name>A0A8S2BNL6_9PSED</name>
<dbReference type="KEGG" id="pmao:PMYSY11_4076"/>
<dbReference type="EMBL" id="LR215729">
    <property type="protein sequence ID" value="CAE6948186.1"/>
    <property type="molecule type" value="Genomic_DNA"/>
</dbReference>